<feature type="compositionally biased region" description="Gly residues" evidence="1">
    <location>
        <begin position="364"/>
        <end position="373"/>
    </location>
</feature>
<protein>
    <submittedName>
        <fullName evidence="2">Uncharacterized protein</fullName>
    </submittedName>
</protein>
<dbReference type="EMBL" id="DXFZ01000043">
    <property type="protein sequence ID" value="HIW95592.1"/>
    <property type="molecule type" value="Genomic_DNA"/>
</dbReference>
<dbReference type="Proteomes" id="UP000824189">
    <property type="component" value="Unassembled WGS sequence"/>
</dbReference>
<evidence type="ECO:0000313" key="3">
    <source>
        <dbReference type="Proteomes" id="UP000824189"/>
    </source>
</evidence>
<organism evidence="2 3">
    <name type="scientific">Candidatus Corynebacterium gallistercoris</name>
    <dbReference type="NCBI Taxonomy" id="2838530"/>
    <lineage>
        <taxon>Bacteria</taxon>
        <taxon>Bacillati</taxon>
        <taxon>Actinomycetota</taxon>
        <taxon>Actinomycetes</taxon>
        <taxon>Mycobacteriales</taxon>
        <taxon>Corynebacteriaceae</taxon>
        <taxon>Corynebacterium</taxon>
    </lineage>
</organism>
<evidence type="ECO:0000256" key="1">
    <source>
        <dbReference type="SAM" id="MobiDB-lite"/>
    </source>
</evidence>
<dbReference type="AlphaFoldDB" id="A0A9D1UPS4"/>
<feature type="region of interest" description="Disordered" evidence="1">
    <location>
        <begin position="364"/>
        <end position="387"/>
    </location>
</feature>
<evidence type="ECO:0000313" key="2">
    <source>
        <dbReference type="EMBL" id="HIW95592.1"/>
    </source>
</evidence>
<reference evidence="2" key="2">
    <citation type="submission" date="2021-04" db="EMBL/GenBank/DDBJ databases">
        <authorList>
            <person name="Gilroy R."/>
        </authorList>
    </citation>
    <scope>NUCLEOTIDE SEQUENCE</scope>
    <source>
        <strain evidence="2">4376</strain>
    </source>
</reference>
<sequence length="497" mass="49433">MAGQAESAIRVIEDVHSNLSFLATNFGIQIAYFEQQEDLNARSFQREYSEQQGVLGELHGRLTERVATPIANLLYVPPVAVAEASMPLAVLISAFQGTDAAPARLASQWERISTNLTAAVDALEAAGRHVSATTHGESFDRFREAVDDVARSGRTIAANAQLMATSVAQFPSVRLANLAALEAIQASTATITEPAARLAAEQAAVATFVSTQLQPSLELLKPPVANLGVPVIGHSGGGVLTAGSAGQGSNTVDIARIAGSPADAGAANGQWGMGNSAQQAAGAVGRGEATAVQTAGAQAPAPAVVQGGANAMQPMTAGAGTGASGASGGVPAVPSLNGAVNPAGGRRHAGTGGISTAPQVGNTVGGGTGGGAASGRSSAGLGTGPMGGLGANMGGGAAGQRLPQLPVQAREAALAREAAFKAGTGPHAAGHSGSSGPLGATGRMGEKQGGGSGRRNKNNGMVRYTKEDKGYFKRLFFGGDRGAASGKRTVRKVLTRG</sequence>
<feature type="region of interest" description="Disordered" evidence="1">
    <location>
        <begin position="422"/>
        <end position="464"/>
    </location>
</feature>
<accession>A0A9D1UPS4</accession>
<name>A0A9D1UPS4_9CORY</name>
<proteinExistence type="predicted"/>
<reference evidence="2" key="1">
    <citation type="journal article" date="2021" name="PeerJ">
        <title>Extensive microbial diversity within the chicken gut microbiome revealed by metagenomics and culture.</title>
        <authorList>
            <person name="Gilroy R."/>
            <person name="Ravi A."/>
            <person name="Getino M."/>
            <person name="Pursley I."/>
            <person name="Horton D.L."/>
            <person name="Alikhan N.F."/>
            <person name="Baker D."/>
            <person name="Gharbi K."/>
            <person name="Hall N."/>
            <person name="Watson M."/>
            <person name="Adriaenssens E.M."/>
            <person name="Foster-Nyarko E."/>
            <person name="Jarju S."/>
            <person name="Secka A."/>
            <person name="Antonio M."/>
            <person name="Oren A."/>
            <person name="Chaudhuri R.R."/>
            <person name="La Ragione R."/>
            <person name="Hildebrand F."/>
            <person name="Pallen M.J."/>
        </authorList>
    </citation>
    <scope>NUCLEOTIDE SEQUENCE</scope>
    <source>
        <strain evidence="2">4376</strain>
    </source>
</reference>
<comment type="caution">
    <text evidence="2">The sequence shown here is derived from an EMBL/GenBank/DDBJ whole genome shotgun (WGS) entry which is preliminary data.</text>
</comment>
<feature type="compositionally biased region" description="Low complexity" evidence="1">
    <location>
        <begin position="422"/>
        <end position="440"/>
    </location>
</feature>
<gene>
    <name evidence="2" type="ORF">H9867_03780</name>
</gene>